<dbReference type="Gene3D" id="3.90.1720.10">
    <property type="entry name" value="endopeptidase domain like (from Nostoc punctiforme)"/>
    <property type="match status" value="1"/>
</dbReference>
<gene>
    <name evidence="1" type="ORF">FHW12_000076</name>
</gene>
<dbReference type="EMBL" id="JACGXL010000001">
    <property type="protein sequence ID" value="MBA8885885.1"/>
    <property type="molecule type" value="Genomic_DNA"/>
</dbReference>
<sequence>MPPTASAASPGNAEFLLRHAAPARIGLAGGNHPIDRTIRKAQRGLAADAAGSAWSHAFLIGERRSDGHWWVLESDLDLRHKQVRLGAQENRLAKFYDADEWPNLAVLDFGLDAGRTGRVLATALDLLADATRYSLREIIGTALSLARPGLRSRANLLAREGSLYCSAFVQHCYASAGIELAQGIGAKNATPHDLAATRVPHRAERLLRQPGGVA</sequence>
<evidence type="ECO:0000313" key="2">
    <source>
        <dbReference type="Proteomes" id="UP000550401"/>
    </source>
</evidence>
<dbReference type="AlphaFoldDB" id="A0A839EQ79"/>
<evidence type="ECO:0000313" key="1">
    <source>
        <dbReference type="EMBL" id="MBA8885885.1"/>
    </source>
</evidence>
<accession>A0A839EQ79</accession>
<reference evidence="1 2" key="1">
    <citation type="submission" date="2020-07" db="EMBL/GenBank/DDBJ databases">
        <title>Genomic Encyclopedia of Type Strains, Phase IV (KMG-V): Genome sequencing to study the core and pangenomes of soil and plant-associated prokaryotes.</title>
        <authorList>
            <person name="Whitman W."/>
        </authorList>
    </citation>
    <scope>NUCLEOTIDE SEQUENCE [LARGE SCALE GENOMIC DNA]</scope>
    <source>
        <strain evidence="1 2">RH2WT43</strain>
    </source>
</reference>
<dbReference type="SUPFAM" id="SSF54001">
    <property type="entry name" value="Cysteine proteinases"/>
    <property type="match status" value="1"/>
</dbReference>
<dbReference type="RefSeq" id="WP_182529010.1">
    <property type="nucleotide sequence ID" value="NZ_JACGXL010000001.1"/>
</dbReference>
<keyword evidence="2" id="KW-1185">Reference proteome</keyword>
<name>A0A839EQ79_9GAMM</name>
<proteinExistence type="predicted"/>
<comment type="caution">
    <text evidence="1">The sequence shown here is derived from an EMBL/GenBank/DDBJ whole genome shotgun (WGS) entry which is preliminary data.</text>
</comment>
<dbReference type="Proteomes" id="UP000550401">
    <property type="component" value="Unassembled WGS sequence"/>
</dbReference>
<protein>
    <submittedName>
        <fullName evidence="1">Uncharacterized protein</fullName>
    </submittedName>
</protein>
<organism evidence="1 2">
    <name type="scientific">Dokdonella fugitiva</name>
    <dbReference type="NCBI Taxonomy" id="328517"/>
    <lineage>
        <taxon>Bacteria</taxon>
        <taxon>Pseudomonadati</taxon>
        <taxon>Pseudomonadota</taxon>
        <taxon>Gammaproteobacteria</taxon>
        <taxon>Lysobacterales</taxon>
        <taxon>Rhodanobacteraceae</taxon>
        <taxon>Dokdonella</taxon>
    </lineage>
</organism>
<dbReference type="InterPro" id="IPR038765">
    <property type="entry name" value="Papain-like_cys_pep_sf"/>
</dbReference>